<name>A0ABU2E4A2_9BURK</name>
<comment type="caution">
    <text evidence="1">The sequence shown here is derived from an EMBL/GenBank/DDBJ whole genome shotgun (WGS) entry which is preliminary data.</text>
</comment>
<proteinExistence type="predicted"/>
<dbReference type="EMBL" id="VJSY01000021">
    <property type="protein sequence ID" value="MDR8754659.1"/>
    <property type="molecule type" value="Genomic_DNA"/>
</dbReference>
<organism evidence="1 2">
    <name type="scientific">Burkholderia pseudomultivorans</name>
    <dbReference type="NCBI Taxonomy" id="1207504"/>
    <lineage>
        <taxon>Bacteria</taxon>
        <taxon>Pseudomonadati</taxon>
        <taxon>Pseudomonadota</taxon>
        <taxon>Betaproteobacteria</taxon>
        <taxon>Burkholderiales</taxon>
        <taxon>Burkholderiaceae</taxon>
        <taxon>Burkholderia</taxon>
        <taxon>Burkholderia cepacia complex</taxon>
    </lineage>
</organism>
<gene>
    <name evidence="1" type="ORF">FEQ00_03082</name>
</gene>
<sequence>MMKRRGVGDADHAAMIRAFVRPSRAVERTVDVAPAEVANADVKLKSLVSAAAA</sequence>
<evidence type="ECO:0000313" key="2">
    <source>
        <dbReference type="Proteomes" id="UP001248067"/>
    </source>
</evidence>
<protein>
    <submittedName>
        <fullName evidence="1">Uncharacterized protein</fullName>
    </submittedName>
</protein>
<dbReference type="Proteomes" id="UP001248067">
    <property type="component" value="Unassembled WGS sequence"/>
</dbReference>
<reference evidence="1 2" key="1">
    <citation type="submission" date="2019-06" db="EMBL/GenBank/DDBJ databases">
        <title>Evolution of Burkholderia multivorans in the lungs of Cystic Fibrosis patients.</title>
        <authorList>
            <person name="Moreira L.M."/>
        </authorList>
    </citation>
    <scope>NUCLEOTIDE SEQUENCE [LARGE SCALE GENOMIC DNA]</scope>
    <source>
        <strain evidence="1 2">VC13239</strain>
    </source>
</reference>
<accession>A0ABU2E4A2</accession>
<keyword evidence="2" id="KW-1185">Reference proteome</keyword>
<evidence type="ECO:0000313" key="1">
    <source>
        <dbReference type="EMBL" id="MDR8754659.1"/>
    </source>
</evidence>